<dbReference type="EMBL" id="FJOG01000072">
    <property type="protein sequence ID" value="CZR69490.1"/>
    <property type="molecule type" value="Genomic_DNA"/>
</dbReference>
<dbReference type="Gene3D" id="3.40.50.300">
    <property type="entry name" value="P-loop containing nucleotide triphosphate hydrolases"/>
    <property type="match status" value="1"/>
</dbReference>
<dbReference type="InterPro" id="IPR054471">
    <property type="entry name" value="GPIID_WHD"/>
</dbReference>
<feature type="region of interest" description="Disordered" evidence="2">
    <location>
        <begin position="211"/>
        <end position="232"/>
    </location>
</feature>
<dbReference type="InterPro" id="IPR027417">
    <property type="entry name" value="P-loop_NTPase"/>
</dbReference>
<dbReference type="OrthoDB" id="7464126at2759"/>
<dbReference type="STRING" id="576137.A0A1L7XWW5"/>
<evidence type="ECO:0000259" key="4">
    <source>
        <dbReference type="Pfam" id="PF24809"/>
    </source>
</evidence>
<sequence length="1098" mass="125630">MANPQNVIADAFKKLKRSISEDDAHNFASTELNDIWSAVKDIDSKQRKRRSAQNLRRVEPLLRGIEKYTKVIEVLCNGTPYMPYVWAPIKLMLEIASHHRDVFEALLSAYADIGAALPRFDRYQAAFNDNLEFQHALAAVYSGILDFHQRAYKFFRRRAWHVIFLSLWKDFGSRFDSIIQSLKKQRDFLDIEAASFDIVEAKDSRMKLQDEIRRSQRREQETVEESERNARTNQLQHSITWLSADEKIQETVYERTSRRRHDKTCEWILNEPRWKNWIKDDSRNPSLWLDGKPGSGKSVMCSFIVQTLTTTLDLTTCYYFCSSQDTENICHQILAIIVLQIIRQHPEVCTLIANEYVYRGSTCGMVQLRSLVPQLLEVVGYTRIIVDGIDECSKDDQKTILKELQSICVSPTTHCKILFSSRREVHIREKLSSQPQVSLDGRQEVDFDIRSFIKYKVTKLRTSDKDLLDRVESILVEKADGMFLWVRLVVDELKHCYSDAAMETTATSLPKGLKAAYGRILDRIMDSNNSRNARFLAIRILGWMACSYRTLKIYELLDGLAFDSSNTTLSAKTKVRRDILDLCRPLIEDGPSSTVDFVHFSAKEYLLEEEFHGERPFIWRENAHLDIAFSCTAVLNSCFILLPTLSTDSERAAIIVRGFHGLLVYADKFWHKHIQEYCGVLIRQQRQFSPELLSQLCLLLRFTKSGGQALQTSTRESEDDKTEEARLEVLRCVPDVQMLLSNVIRFRAIVEKEDTSESSPEKISLDQCNLDPTHFSTVRYHYHKISESLLDNATSNTFSGINQKELESFQATYSASAFVCRYTHCVFNADGFETAARRAKHESQHQRRFRCAHSSCFAFETGLASRSQLNKHNERYHPAIVKGPSLAESLGTQSPSKPPPARYSDLPTLREVQAMRMQSSGVSDVAKSTASLSAQAQHYQQFIMAQKMAMQQQANAQAQARNSSQGQPNQMNLQQAHYAPDDHGLFGLRFDGVGAPSRPPSRTSRSESPLGKIIDLSAEHAAAHPSMSTNYDYEMQRVLAAYTAEAGIVPQETGITGMDQVYFGPSTRQQNEYEQNTRRRQPSFPHEQRHNNAQWHAK</sequence>
<proteinExistence type="predicted"/>
<dbReference type="Pfam" id="PF24809">
    <property type="entry name" value="DUF7708"/>
    <property type="match status" value="1"/>
</dbReference>
<dbReference type="SUPFAM" id="SSF52540">
    <property type="entry name" value="P-loop containing nucleoside triphosphate hydrolases"/>
    <property type="match status" value="1"/>
</dbReference>
<keyword evidence="1" id="KW-0677">Repeat</keyword>
<gene>
    <name evidence="6" type="ORF">PAC_19390</name>
</gene>
<feature type="domain" description="GPI inositol-deacylase winged helix" evidence="3">
    <location>
        <begin position="533"/>
        <end position="612"/>
    </location>
</feature>
<feature type="domain" description="Nephrocystin 3-like N-terminal" evidence="5">
    <location>
        <begin position="264"/>
        <end position="422"/>
    </location>
</feature>
<name>A0A1L7XWW5_9HELO</name>
<dbReference type="Proteomes" id="UP000184330">
    <property type="component" value="Unassembled WGS sequence"/>
</dbReference>
<evidence type="ECO:0000256" key="2">
    <source>
        <dbReference type="SAM" id="MobiDB-lite"/>
    </source>
</evidence>
<dbReference type="InterPro" id="IPR056125">
    <property type="entry name" value="DUF7708"/>
</dbReference>
<feature type="region of interest" description="Disordered" evidence="2">
    <location>
        <begin position="1061"/>
        <end position="1098"/>
    </location>
</feature>
<feature type="compositionally biased region" description="Low complexity" evidence="2">
    <location>
        <begin position="1000"/>
        <end position="1009"/>
    </location>
</feature>
<protein>
    <submittedName>
        <fullName evidence="6">Related to vegetatible incompatibility protein HET-E-1</fullName>
    </submittedName>
</protein>
<evidence type="ECO:0000259" key="3">
    <source>
        <dbReference type="Pfam" id="PF22939"/>
    </source>
</evidence>
<dbReference type="PANTHER" id="PTHR10039">
    <property type="entry name" value="AMELOGENIN"/>
    <property type="match status" value="1"/>
</dbReference>
<feature type="domain" description="DUF7708" evidence="4">
    <location>
        <begin position="64"/>
        <end position="189"/>
    </location>
</feature>
<evidence type="ECO:0000313" key="7">
    <source>
        <dbReference type="Proteomes" id="UP000184330"/>
    </source>
</evidence>
<feature type="region of interest" description="Disordered" evidence="2">
    <location>
        <begin position="984"/>
        <end position="1010"/>
    </location>
</feature>
<reference evidence="6 7" key="1">
    <citation type="submission" date="2016-03" db="EMBL/GenBank/DDBJ databases">
        <authorList>
            <person name="Ploux O."/>
        </authorList>
    </citation>
    <scope>NUCLEOTIDE SEQUENCE [LARGE SCALE GENOMIC DNA]</scope>
    <source>
        <strain evidence="6 7">UAMH 11012</strain>
    </source>
</reference>
<dbReference type="AlphaFoldDB" id="A0A1L7XWW5"/>
<dbReference type="Pfam" id="PF24883">
    <property type="entry name" value="NPHP3_N"/>
    <property type="match status" value="1"/>
</dbReference>
<organism evidence="6 7">
    <name type="scientific">Phialocephala subalpina</name>
    <dbReference type="NCBI Taxonomy" id="576137"/>
    <lineage>
        <taxon>Eukaryota</taxon>
        <taxon>Fungi</taxon>
        <taxon>Dikarya</taxon>
        <taxon>Ascomycota</taxon>
        <taxon>Pezizomycotina</taxon>
        <taxon>Leotiomycetes</taxon>
        <taxon>Helotiales</taxon>
        <taxon>Mollisiaceae</taxon>
        <taxon>Phialocephala</taxon>
        <taxon>Phialocephala fortinii species complex</taxon>
    </lineage>
</organism>
<keyword evidence="7" id="KW-1185">Reference proteome</keyword>
<dbReference type="PANTHER" id="PTHR10039:SF14">
    <property type="entry name" value="NACHT DOMAIN-CONTAINING PROTEIN"/>
    <property type="match status" value="1"/>
</dbReference>
<evidence type="ECO:0000313" key="6">
    <source>
        <dbReference type="EMBL" id="CZR69490.1"/>
    </source>
</evidence>
<dbReference type="InterPro" id="IPR056884">
    <property type="entry name" value="NPHP3-like_N"/>
</dbReference>
<dbReference type="Pfam" id="PF22939">
    <property type="entry name" value="WHD_GPIID"/>
    <property type="match status" value="1"/>
</dbReference>
<feature type="compositionally biased region" description="Basic and acidic residues" evidence="2">
    <location>
        <begin position="211"/>
        <end position="230"/>
    </location>
</feature>
<accession>A0A1L7XWW5</accession>
<evidence type="ECO:0000256" key="1">
    <source>
        <dbReference type="ARBA" id="ARBA00022737"/>
    </source>
</evidence>
<evidence type="ECO:0000259" key="5">
    <source>
        <dbReference type="Pfam" id="PF24883"/>
    </source>
</evidence>